<evidence type="ECO:0000256" key="4">
    <source>
        <dbReference type="ARBA" id="ARBA00022722"/>
    </source>
</evidence>
<keyword evidence="5" id="KW-0479">Metal-binding</keyword>
<dbReference type="GO" id="GO:0005737">
    <property type="term" value="C:cytoplasm"/>
    <property type="evidence" value="ECO:0007669"/>
    <property type="project" value="TreeGrafter"/>
</dbReference>
<dbReference type="GO" id="GO:0006302">
    <property type="term" value="P:double-strand break repair"/>
    <property type="evidence" value="ECO:0007669"/>
    <property type="project" value="TreeGrafter"/>
</dbReference>
<keyword evidence="6" id="KW-0227">DNA damage</keyword>
<keyword evidence="7" id="KW-0378">Hydrolase</keyword>
<gene>
    <name evidence="12" type="ORF">PISMIDRAFT_678684</name>
</gene>
<keyword evidence="9" id="KW-0234">DNA repair</keyword>
<dbReference type="HOGENOM" id="CLU_042307_1_1_1"/>
<dbReference type="InterPro" id="IPR005135">
    <property type="entry name" value="Endo/exonuclease/phosphatase"/>
</dbReference>
<reference evidence="12 13" key="1">
    <citation type="submission" date="2014-04" db="EMBL/GenBank/DDBJ databases">
        <authorList>
            <consortium name="DOE Joint Genome Institute"/>
            <person name="Kuo A."/>
            <person name="Kohler A."/>
            <person name="Costa M.D."/>
            <person name="Nagy L.G."/>
            <person name="Floudas D."/>
            <person name="Copeland A."/>
            <person name="Barry K.W."/>
            <person name="Cichocki N."/>
            <person name="Veneault-Fourrey C."/>
            <person name="LaButti K."/>
            <person name="Lindquist E.A."/>
            <person name="Lipzen A."/>
            <person name="Lundell T."/>
            <person name="Morin E."/>
            <person name="Murat C."/>
            <person name="Sun H."/>
            <person name="Tunlid A."/>
            <person name="Henrissat B."/>
            <person name="Grigoriev I.V."/>
            <person name="Hibbett D.S."/>
            <person name="Martin F."/>
            <person name="Nordberg H.P."/>
            <person name="Cantor M.N."/>
            <person name="Hua S.X."/>
        </authorList>
    </citation>
    <scope>NUCLEOTIDE SEQUENCE [LARGE SCALE GENOMIC DNA]</scope>
    <source>
        <strain evidence="12 13">441</strain>
    </source>
</reference>
<keyword evidence="13" id="KW-1185">Reference proteome</keyword>
<comment type="cofactor">
    <cofactor evidence="2">
        <name>Mg(2+)</name>
        <dbReference type="ChEBI" id="CHEBI:18420"/>
    </cofactor>
</comment>
<keyword evidence="8" id="KW-0460">Magnesium</keyword>
<dbReference type="PANTHER" id="PTHR15822">
    <property type="entry name" value="TRAF AND TNF RECEPTOR-ASSOCIATED PROTEIN"/>
    <property type="match status" value="1"/>
</dbReference>
<evidence type="ECO:0000313" key="13">
    <source>
        <dbReference type="Proteomes" id="UP000054018"/>
    </source>
</evidence>
<keyword evidence="4" id="KW-0540">Nuclease</keyword>
<dbReference type="EMBL" id="KN833721">
    <property type="protein sequence ID" value="KIK23958.1"/>
    <property type="molecule type" value="Genomic_DNA"/>
</dbReference>
<comment type="cofactor">
    <cofactor evidence="1">
        <name>Mn(2+)</name>
        <dbReference type="ChEBI" id="CHEBI:29035"/>
    </cofactor>
</comment>
<dbReference type="Proteomes" id="UP000054018">
    <property type="component" value="Unassembled WGS sequence"/>
</dbReference>
<evidence type="ECO:0000259" key="11">
    <source>
        <dbReference type="Pfam" id="PF03372"/>
    </source>
</evidence>
<evidence type="ECO:0000256" key="5">
    <source>
        <dbReference type="ARBA" id="ARBA00022723"/>
    </source>
</evidence>
<evidence type="ECO:0000256" key="10">
    <source>
        <dbReference type="ARBA" id="ARBA00023242"/>
    </source>
</evidence>
<evidence type="ECO:0000256" key="8">
    <source>
        <dbReference type="ARBA" id="ARBA00022842"/>
    </source>
</evidence>
<organism evidence="12 13">
    <name type="scientific">Pisolithus microcarpus 441</name>
    <dbReference type="NCBI Taxonomy" id="765257"/>
    <lineage>
        <taxon>Eukaryota</taxon>
        <taxon>Fungi</taxon>
        <taxon>Dikarya</taxon>
        <taxon>Basidiomycota</taxon>
        <taxon>Agaricomycotina</taxon>
        <taxon>Agaricomycetes</taxon>
        <taxon>Agaricomycetidae</taxon>
        <taxon>Boletales</taxon>
        <taxon>Sclerodermatineae</taxon>
        <taxon>Pisolithaceae</taxon>
        <taxon>Pisolithus</taxon>
    </lineage>
</organism>
<protein>
    <recommendedName>
        <fullName evidence="11">Endonuclease/exonuclease/phosphatase domain-containing protein</fullName>
    </recommendedName>
</protein>
<proteinExistence type="predicted"/>
<keyword evidence="10" id="KW-0539">Nucleus</keyword>
<name>A0A0C9ZWD5_9AGAM</name>
<feature type="domain" description="Endonuclease/exonuclease/phosphatase" evidence="11">
    <location>
        <begin position="62"/>
        <end position="280"/>
    </location>
</feature>
<dbReference type="InterPro" id="IPR036691">
    <property type="entry name" value="Endo/exonu/phosph_ase_sf"/>
</dbReference>
<evidence type="ECO:0000256" key="3">
    <source>
        <dbReference type="ARBA" id="ARBA00004322"/>
    </source>
</evidence>
<evidence type="ECO:0000256" key="1">
    <source>
        <dbReference type="ARBA" id="ARBA00001936"/>
    </source>
</evidence>
<dbReference type="Pfam" id="PF03372">
    <property type="entry name" value="Exo_endo_phos"/>
    <property type="match status" value="1"/>
</dbReference>
<dbReference type="GO" id="GO:0003697">
    <property type="term" value="F:single-stranded DNA binding"/>
    <property type="evidence" value="ECO:0007669"/>
    <property type="project" value="TreeGrafter"/>
</dbReference>
<dbReference type="GO" id="GO:0070260">
    <property type="term" value="F:5'-tyrosyl-DNA phosphodiesterase activity"/>
    <property type="evidence" value="ECO:0007669"/>
    <property type="project" value="TreeGrafter"/>
</dbReference>
<sequence>MAASRRSQRTLFAFKPSNLLRAAVSSSRCAPSQVTQRLAQPSRFSLITQNLDAFSLRPIARAKLLLHSILEESKRPDVIFLQEVTSDVHTAILANPKVREAFLVTDAQDKTSFEGVPFANVTLLSSRRFAFDLESQKKEEDGGVKRGEKFVCGPVSRIKLPSKYRRCALSVDIMPPSTPSTPTAAYRLVNVHLDSLGDTLRYRTEQLEMLANLLREPGCAGGLIAGDFNAISPDDHDLLDKNGLVDAWVALHGEEGLDGATWGVGVERDDGLTAGRLDKVALLGVEAKDMEILRPPLIEMPKPSENSDYVPCSDHCGLRVSFTV</sequence>
<dbReference type="OrthoDB" id="9975959at2759"/>
<dbReference type="SUPFAM" id="SSF56219">
    <property type="entry name" value="DNase I-like"/>
    <property type="match status" value="1"/>
</dbReference>
<accession>A0A0C9ZWD5</accession>
<dbReference type="GO" id="GO:0046872">
    <property type="term" value="F:metal ion binding"/>
    <property type="evidence" value="ECO:0007669"/>
    <property type="project" value="UniProtKB-KW"/>
</dbReference>
<dbReference type="AlphaFoldDB" id="A0A0C9ZWD5"/>
<evidence type="ECO:0000256" key="6">
    <source>
        <dbReference type="ARBA" id="ARBA00022763"/>
    </source>
</evidence>
<dbReference type="PANTHER" id="PTHR15822:SF4">
    <property type="entry name" value="TYROSYL-DNA PHOSPHODIESTERASE 2"/>
    <property type="match status" value="1"/>
</dbReference>
<comment type="subcellular location">
    <subcellularLocation>
        <location evidence="3">Nucleus</location>
        <location evidence="3">PML body</location>
    </subcellularLocation>
</comment>
<reference evidence="13" key="2">
    <citation type="submission" date="2015-01" db="EMBL/GenBank/DDBJ databases">
        <title>Evolutionary Origins and Diversification of the Mycorrhizal Mutualists.</title>
        <authorList>
            <consortium name="DOE Joint Genome Institute"/>
            <consortium name="Mycorrhizal Genomics Consortium"/>
            <person name="Kohler A."/>
            <person name="Kuo A."/>
            <person name="Nagy L.G."/>
            <person name="Floudas D."/>
            <person name="Copeland A."/>
            <person name="Barry K.W."/>
            <person name="Cichocki N."/>
            <person name="Veneault-Fourrey C."/>
            <person name="LaButti K."/>
            <person name="Lindquist E.A."/>
            <person name="Lipzen A."/>
            <person name="Lundell T."/>
            <person name="Morin E."/>
            <person name="Murat C."/>
            <person name="Riley R."/>
            <person name="Ohm R."/>
            <person name="Sun H."/>
            <person name="Tunlid A."/>
            <person name="Henrissat B."/>
            <person name="Grigoriev I.V."/>
            <person name="Hibbett D.S."/>
            <person name="Martin F."/>
        </authorList>
    </citation>
    <scope>NUCLEOTIDE SEQUENCE [LARGE SCALE GENOMIC DNA]</scope>
    <source>
        <strain evidence="13">441</strain>
    </source>
</reference>
<evidence type="ECO:0000256" key="2">
    <source>
        <dbReference type="ARBA" id="ARBA00001946"/>
    </source>
</evidence>
<evidence type="ECO:0000256" key="7">
    <source>
        <dbReference type="ARBA" id="ARBA00022801"/>
    </source>
</evidence>
<evidence type="ECO:0000313" key="12">
    <source>
        <dbReference type="EMBL" id="KIK23958.1"/>
    </source>
</evidence>
<dbReference type="InterPro" id="IPR051547">
    <property type="entry name" value="TDP2-like"/>
</dbReference>
<dbReference type="Gene3D" id="3.60.10.10">
    <property type="entry name" value="Endonuclease/exonuclease/phosphatase"/>
    <property type="match status" value="1"/>
</dbReference>
<evidence type="ECO:0000256" key="9">
    <source>
        <dbReference type="ARBA" id="ARBA00023204"/>
    </source>
</evidence>
<dbReference type="GO" id="GO:0004518">
    <property type="term" value="F:nuclease activity"/>
    <property type="evidence" value="ECO:0007669"/>
    <property type="project" value="UniProtKB-KW"/>
</dbReference>